<sequence length="104" mass="10788">MKFKNQSPLGALEIPALGRIVDRDEEFDVPAAIAPLLAGQSANYEPVDDEAIALVAEMSKPAAETEPGEPDEPVVDATSTKPARKTSTDPAPAASATDGKDGDK</sequence>
<comment type="caution">
    <text evidence="2">The sequence shown here is derived from an EMBL/GenBank/DDBJ whole genome shotgun (WGS) entry which is preliminary data.</text>
</comment>
<feature type="compositionally biased region" description="Low complexity" evidence="1">
    <location>
        <begin position="88"/>
        <end position="97"/>
    </location>
</feature>
<dbReference type="AlphaFoldDB" id="A0A7W7FJ21"/>
<protein>
    <submittedName>
        <fullName evidence="2">Uncharacterized protein</fullName>
    </submittedName>
</protein>
<dbReference type="RefSeq" id="WP_184217013.1">
    <property type="nucleotide sequence ID" value="NZ_JACHMD010000001.1"/>
</dbReference>
<keyword evidence="3" id="KW-1185">Reference proteome</keyword>
<evidence type="ECO:0000256" key="1">
    <source>
        <dbReference type="SAM" id="MobiDB-lite"/>
    </source>
</evidence>
<evidence type="ECO:0000313" key="2">
    <source>
        <dbReference type="EMBL" id="MBB4666980.1"/>
    </source>
</evidence>
<reference evidence="2 3" key="1">
    <citation type="submission" date="2020-08" db="EMBL/GenBank/DDBJ databases">
        <title>Sequencing the genomes of 1000 actinobacteria strains.</title>
        <authorList>
            <person name="Klenk H.-P."/>
        </authorList>
    </citation>
    <scope>NUCLEOTIDE SEQUENCE [LARGE SCALE GENOMIC DNA]</scope>
    <source>
        <strain evidence="2 3">DSM 24947</strain>
    </source>
</reference>
<dbReference type="Proteomes" id="UP000573729">
    <property type="component" value="Unassembled WGS sequence"/>
</dbReference>
<name>A0A7W7FJ21_9MICO</name>
<proteinExistence type="predicted"/>
<dbReference type="EMBL" id="JACHMD010000001">
    <property type="protein sequence ID" value="MBB4666980.1"/>
    <property type="molecule type" value="Genomic_DNA"/>
</dbReference>
<evidence type="ECO:0000313" key="3">
    <source>
        <dbReference type="Proteomes" id="UP000573729"/>
    </source>
</evidence>
<feature type="region of interest" description="Disordered" evidence="1">
    <location>
        <begin position="58"/>
        <end position="104"/>
    </location>
</feature>
<gene>
    <name evidence="2" type="ORF">BKA24_001689</name>
</gene>
<organism evidence="2 3">
    <name type="scientific">Microbacterium marinum</name>
    <dbReference type="NCBI Taxonomy" id="421115"/>
    <lineage>
        <taxon>Bacteria</taxon>
        <taxon>Bacillati</taxon>
        <taxon>Actinomycetota</taxon>
        <taxon>Actinomycetes</taxon>
        <taxon>Micrococcales</taxon>
        <taxon>Microbacteriaceae</taxon>
        <taxon>Microbacterium</taxon>
    </lineage>
</organism>
<accession>A0A7W7FJ21</accession>